<reference evidence="2 3" key="1">
    <citation type="journal article" date="2016" name="BMC Genomics">
        <title>Comparative genomics reveals Cyclospora cayetanensis possesses coccidia-like metabolism and invasion components but unique surface antigens.</title>
        <authorList>
            <person name="Liu S."/>
            <person name="Wang L."/>
            <person name="Zheng H."/>
            <person name="Xu Z."/>
            <person name="Roellig D.M."/>
            <person name="Li N."/>
            <person name="Frace M.A."/>
            <person name="Tang K."/>
            <person name="Arrowood M.J."/>
            <person name="Moss D.M."/>
            <person name="Zhang L."/>
            <person name="Feng Y."/>
            <person name="Xiao L."/>
        </authorList>
    </citation>
    <scope>NUCLEOTIDE SEQUENCE [LARGE SCALE GENOMIC DNA]</scope>
    <source>
        <strain evidence="2 3">CHN_HEN01</strain>
    </source>
</reference>
<dbReference type="AlphaFoldDB" id="A0A1D3CS61"/>
<dbReference type="VEuPathDB" id="ToxoDB:cyc_08722"/>
<proteinExistence type="predicted"/>
<comment type="caution">
    <text evidence="2">The sequence shown here is derived from an EMBL/GenBank/DDBJ whole genome shotgun (WGS) entry which is preliminary data.</text>
</comment>
<evidence type="ECO:0000313" key="3">
    <source>
        <dbReference type="Proteomes" id="UP000095192"/>
    </source>
</evidence>
<accession>A0A1D3CS61</accession>
<gene>
    <name evidence="2" type="ORF">cyc_08722</name>
</gene>
<sequence length="198" mass="22257">MQRQRRPQVKQEQAAEVAETTLALIGDYSSPAMKAVREYELKQLGKIAGTTLELFIILSQGPGNEAAKELGMGHHIGLLAAMPRLLHDTQMLQKKRRRMKMRSRKKWKTRTMALKKPSPKQAYKKTKKSVSRISLERNNRLAAGDVPQWSTAVEPGEKAEGYLGGSRNPREGQVQANDGKRRWCYRGSPEQETTATSA</sequence>
<feature type="region of interest" description="Disordered" evidence="1">
    <location>
        <begin position="141"/>
        <end position="198"/>
    </location>
</feature>
<keyword evidence="3" id="KW-1185">Reference proteome</keyword>
<dbReference type="InParanoid" id="A0A1D3CS61"/>
<evidence type="ECO:0000256" key="1">
    <source>
        <dbReference type="SAM" id="MobiDB-lite"/>
    </source>
</evidence>
<dbReference type="Proteomes" id="UP000095192">
    <property type="component" value="Unassembled WGS sequence"/>
</dbReference>
<protein>
    <submittedName>
        <fullName evidence="2">Uncharacterized protein</fullName>
    </submittedName>
</protein>
<name>A0A1D3CS61_9EIME</name>
<organism evidence="2 3">
    <name type="scientific">Cyclospora cayetanensis</name>
    <dbReference type="NCBI Taxonomy" id="88456"/>
    <lineage>
        <taxon>Eukaryota</taxon>
        <taxon>Sar</taxon>
        <taxon>Alveolata</taxon>
        <taxon>Apicomplexa</taxon>
        <taxon>Conoidasida</taxon>
        <taxon>Coccidia</taxon>
        <taxon>Eucoccidiorida</taxon>
        <taxon>Eimeriorina</taxon>
        <taxon>Eimeriidae</taxon>
        <taxon>Cyclospora</taxon>
    </lineage>
</organism>
<evidence type="ECO:0000313" key="2">
    <source>
        <dbReference type="EMBL" id="OEH74038.1"/>
    </source>
</evidence>
<dbReference type="EMBL" id="JROU02002156">
    <property type="protein sequence ID" value="OEH74038.1"/>
    <property type="molecule type" value="Genomic_DNA"/>
</dbReference>